<accession>A0A1Z5JLJ6</accession>
<evidence type="ECO:0000256" key="2">
    <source>
        <dbReference type="ARBA" id="ARBA00022428"/>
    </source>
</evidence>
<dbReference type="EMBL" id="BDSP01000084">
    <property type="protein sequence ID" value="GAX14859.1"/>
    <property type="molecule type" value="Genomic_DNA"/>
</dbReference>
<dbReference type="HAMAP" id="MF_01937">
    <property type="entry name" value="MenA_1"/>
    <property type="match status" value="1"/>
</dbReference>
<reference evidence="9 10" key="1">
    <citation type="journal article" date="2015" name="Plant Cell">
        <title>Oil accumulation by the oleaginous diatom Fistulifera solaris as revealed by the genome and transcriptome.</title>
        <authorList>
            <person name="Tanaka T."/>
            <person name="Maeda Y."/>
            <person name="Veluchamy A."/>
            <person name="Tanaka M."/>
            <person name="Abida H."/>
            <person name="Marechal E."/>
            <person name="Bowler C."/>
            <person name="Muto M."/>
            <person name="Sunaga Y."/>
            <person name="Tanaka M."/>
            <person name="Yoshino T."/>
            <person name="Taniguchi T."/>
            <person name="Fukuda Y."/>
            <person name="Nemoto M."/>
            <person name="Matsumoto M."/>
            <person name="Wong P.S."/>
            <person name="Aburatani S."/>
            <person name="Fujibuchi W."/>
        </authorList>
    </citation>
    <scope>NUCLEOTIDE SEQUENCE [LARGE SCALE GENOMIC DNA]</scope>
    <source>
        <strain evidence="9 10">JPCC DA0580</strain>
    </source>
</reference>
<keyword evidence="4 9" id="KW-0808">Transferase</keyword>
<keyword evidence="3" id="KW-1003">Cell membrane</keyword>
<keyword evidence="6 8" id="KW-1133">Transmembrane helix</keyword>
<dbReference type="InParanoid" id="A0A1Z5JLJ6"/>
<evidence type="ECO:0000256" key="6">
    <source>
        <dbReference type="ARBA" id="ARBA00022989"/>
    </source>
</evidence>
<keyword evidence="10" id="KW-1185">Reference proteome</keyword>
<dbReference type="PIRSF" id="PIRSF005355">
    <property type="entry name" value="UBIAD1"/>
    <property type="match status" value="1"/>
</dbReference>
<dbReference type="Proteomes" id="UP000198406">
    <property type="component" value="Unassembled WGS sequence"/>
</dbReference>
<feature type="transmembrane region" description="Helical" evidence="8">
    <location>
        <begin position="163"/>
        <end position="184"/>
    </location>
</feature>
<gene>
    <name evidence="9" type="ORF">FisN_29Lh071</name>
</gene>
<dbReference type="GO" id="GO:0042371">
    <property type="term" value="P:vitamin K biosynthetic process"/>
    <property type="evidence" value="ECO:0007669"/>
    <property type="project" value="TreeGrafter"/>
</dbReference>
<dbReference type="GO" id="GO:0009234">
    <property type="term" value="P:menaquinone biosynthetic process"/>
    <property type="evidence" value="ECO:0007669"/>
    <property type="project" value="UniProtKB-KW"/>
</dbReference>
<feature type="transmembrane region" description="Helical" evidence="8">
    <location>
        <begin position="230"/>
        <end position="249"/>
    </location>
</feature>
<evidence type="ECO:0000256" key="7">
    <source>
        <dbReference type="ARBA" id="ARBA00023136"/>
    </source>
</evidence>
<keyword evidence="2" id="KW-0474">Menaquinone biosynthesis</keyword>
<dbReference type="GO" id="GO:0046428">
    <property type="term" value="F:1,4-dihydroxy-2-naphthoate polyprenyltransferase activity"/>
    <property type="evidence" value="ECO:0007669"/>
    <property type="project" value="UniProtKB-EC"/>
</dbReference>
<evidence type="ECO:0000256" key="3">
    <source>
        <dbReference type="ARBA" id="ARBA00022475"/>
    </source>
</evidence>
<evidence type="ECO:0000256" key="8">
    <source>
        <dbReference type="SAM" id="Phobius"/>
    </source>
</evidence>
<dbReference type="CDD" id="cd13962">
    <property type="entry name" value="PT_UbiA_UBIAD1"/>
    <property type="match status" value="1"/>
</dbReference>
<dbReference type="GO" id="GO:0016020">
    <property type="term" value="C:membrane"/>
    <property type="evidence" value="ECO:0007669"/>
    <property type="project" value="UniProtKB-SubCell"/>
</dbReference>
<evidence type="ECO:0000256" key="1">
    <source>
        <dbReference type="ARBA" id="ARBA00004141"/>
    </source>
</evidence>
<dbReference type="EC" id="2.5.1.74" evidence="9"/>
<keyword evidence="7 8" id="KW-0472">Membrane</keyword>
<comment type="subcellular location">
    <subcellularLocation>
        <location evidence="1">Membrane</location>
        <topology evidence="1">Multi-pass membrane protein</topology>
    </subcellularLocation>
</comment>
<dbReference type="NCBIfam" id="TIGR00751">
    <property type="entry name" value="menA"/>
    <property type="match status" value="1"/>
</dbReference>
<proteinExistence type="inferred from homology"/>
<dbReference type="InterPro" id="IPR026046">
    <property type="entry name" value="UBIAD1"/>
</dbReference>
<dbReference type="AlphaFoldDB" id="A0A1Z5JLJ6"/>
<protein>
    <submittedName>
        <fullName evidence="9">1,4-dihydroxy-2-naphthoate octaprenyltransferase</fullName>
        <ecNumber evidence="9">2.5.1.74</ecNumber>
    </submittedName>
</protein>
<dbReference type="Pfam" id="PF01040">
    <property type="entry name" value="UbiA"/>
    <property type="match status" value="1"/>
</dbReference>
<organism evidence="9 10">
    <name type="scientific">Fistulifera solaris</name>
    <name type="common">Oleaginous diatom</name>
    <dbReference type="NCBI Taxonomy" id="1519565"/>
    <lineage>
        <taxon>Eukaryota</taxon>
        <taxon>Sar</taxon>
        <taxon>Stramenopiles</taxon>
        <taxon>Ochrophyta</taxon>
        <taxon>Bacillariophyta</taxon>
        <taxon>Bacillariophyceae</taxon>
        <taxon>Bacillariophycidae</taxon>
        <taxon>Naviculales</taxon>
        <taxon>Naviculaceae</taxon>
        <taxon>Fistulifera</taxon>
    </lineage>
</organism>
<evidence type="ECO:0000313" key="10">
    <source>
        <dbReference type="Proteomes" id="UP000198406"/>
    </source>
</evidence>
<dbReference type="PANTHER" id="PTHR13929">
    <property type="entry name" value="1,4-DIHYDROXY-2-NAPHTHOATE OCTAPRENYLTRANSFERASE"/>
    <property type="match status" value="1"/>
</dbReference>
<evidence type="ECO:0000256" key="5">
    <source>
        <dbReference type="ARBA" id="ARBA00022692"/>
    </source>
</evidence>
<feature type="transmembrane region" description="Helical" evidence="8">
    <location>
        <begin position="190"/>
        <end position="209"/>
    </location>
</feature>
<dbReference type="InterPro" id="IPR004657">
    <property type="entry name" value="MenA"/>
</dbReference>
<feature type="transmembrane region" description="Helical" evidence="8">
    <location>
        <begin position="126"/>
        <end position="151"/>
    </location>
</feature>
<keyword evidence="5 8" id="KW-0812">Transmembrane</keyword>
<feature type="transmembrane region" description="Helical" evidence="8">
    <location>
        <begin position="98"/>
        <end position="120"/>
    </location>
</feature>
<evidence type="ECO:0000313" key="9">
    <source>
        <dbReference type="EMBL" id="GAX14859.1"/>
    </source>
</evidence>
<dbReference type="PANTHER" id="PTHR13929:SF0">
    <property type="entry name" value="UBIA PRENYLTRANSFERASE DOMAIN-CONTAINING PROTEIN 1"/>
    <property type="match status" value="1"/>
</dbReference>
<sequence length="309" mass="34274">MVTTKENKEKKPSSWQIWWTAARPHTLTASLCPCLVSYAACRPPWKLHILWTVFCTTVQLGTNLHNDYADAVLGADTEERVGQARATAKGWLTPQQTLRASCTVLLGTFLTGVCLAFATGQSHNPMVWGLMLTSVFNAFAYTGGPVPLGYIGLGHWSIAYSGLGDVFCLAYFGFVATLMMPFLLGMELPWMYALQVGCLATNILVVNNLRDRFTDVKANKRTTAVRFGKFFSLYEYVLLLVITYGFVLLDAFQHRSMWRLLPCLTMPLAKKEVEAIWTKEGSLLNQHVGGAAKLQLAFCVLLAAGLHYT</sequence>
<dbReference type="OrthoDB" id="203513at2759"/>
<comment type="caution">
    <text evidence="9">The sequence shown here is derived from an EMBL/GenBank/DDBJ whole genome shotgun (WGS) entry which is preliminary data.</text>
</comment>
<evidence type="ECO:0000256" key="4">
    <source>
        <dbReference type="ARBA" id="ARBA00022679"/>
    </source>
</evidence>
<dbReference type="InterPro" id="IPR000537">
    <property type="entry name" value="UbiA_prenyltransferase"/>
</dbReference>
<name>A0A1Z5JLJ6_FISSO</name>